<gene>
    <name evidence="12" type="ORF">MIMGU_mgv1a004807mg</name>
</gene>
<comment type="subcellular location">
    <subcellularLocation>
        <location evidence="1">Nucleus</location>
    </subcellularLocation>
</comment>
<dbReference type="PANTHER" id="PTHR31713:SF14">
    <property type="entry name" value="CALMODULIN-BINDING PROTEIN 60 A"/>
    <property type="match status" value="1"/>
</dbReference>
<dbReference type="InterPro" id="IPR012416">
    <property type="entry name" value="CBP60"/>
</dbReference>
<evidence type="ECO:0000256" key="3">
    <source>
        <dbReference type="ARBA" id="ARBA00023015"/>
    </source>
</evidence>
<evidence type="ECO:0000256" key="1">
    <source>
        <dbReference type="ARBA" id="ARBA00004123"/>
    </source>
</evidence>
<dbReference type="Proteomes" id="UP000030748">
    <property type="component" value="Unassembled WGS sequence"/>
</dbReference>
<dbReference type="GO" id="GO:0003700">
    <property type="term" value="F:DNA-binding transcription factor activity"/>
    <property type="evidence" value="ECO:0000318"/>
    <property type="project" value="GO_Central"/>
</dbReference>
<dbReference type="GO" id="GO:0005634">
    <property type="term" value="C:nucleus"/>
    <property type="evidence" value="ECO:0000318"/>
    <property type="project" value="GO_Central"/>
</dbReference>
<organism evidence="12 13">
    <name type="scientific">Erythranthe guttata</name>
    <name type="common">Yellow monkey flower</name>
    <name type="synonym">Mimulus guttatus</name>
    <dbReference type="NCBI Taxonomy" id="4155"/>
    <lineage>
        <taxon>Eukaryota</taxon>
        <taxon>Viridiplantae</taxon>
        <taxon>Streptophyta</taxon>
        <taxon>Embryophyta</taxon>
        <taxon>Tracheophyta</taxon>
        <taxon>Spermatophyta</taxon>
        <taxon>Magnoliopsida</taxon>
        <taxon>eudicotyledons</taxon>
        <taxon>Gunneridae</taxon>
        <taxon>Pentapetalae</taxon>
        <taxon>asterids</taxon>
        <taxon>lamiids</taxon>
        <taxon>Lamiales</taxon>
        <taxon>Phrymaceae</taxon>
        <taxon>Erythranthe</taxon>
    </lineage>
</organism>
<evidence type="ECO:0000256" key="4">
    <source>
        <dbReference type="ARBA" id="ARBA00023125"/>
    </source>
</evidence>
<dbReference type="GO" id="GO:0043565">
    <property type="term" value="F:sequence-specific DNA binding"/>
    <property type="evidence" value="ECO:0000318"/>
    <property type="project" value="GO_Central"/>
</dbReference>
<dbReference type="InterPro" id="IPR046831">
    <property type="entry name" value="Calmodulin_bind_N"/>
</dbReference>
<proteinExistence type="inferred from homology"/>
<dbReference type="OrthoDB" id="1604062at2759"/>
<dbReference type="PhylomeDB" id="A0A022RRB7"/>
<dbReference type="eggNOG" id="ENOG502QRWC">
    <property type="taxonomic scope" value="Eukaryota"/>
</dbReference>
<evidence type="ECO:0008006" key="14">
    <source>
        <dbReference type="Google" id="ProtNLM"/>
    </source>
</evidence>
<name>A0A022RRB7_ERYGU</name>
<evidence type="ECO:0000313" key="12">
    <source>
        <dbReference type="EMBL" id="EYU42531.1"/>
    </source>
</evidence>
<evidence type="ECO:0000259" key="10">
    <source>
        <dbReference type="Pfam" id="PF20451"/>
    </source>
</evidence>
<protein>
    <recommendedName>
        <fullName evidence="14">Calmodulin-binding protein 60 A</fullName>
    </recommendedName>
</protein>
<accession>A0A022RRB7</accession>
<keyword evidence="6" id="KW-0804">Transcription</keyword>
<feature type="domain" description="Calmodulin binding protein-like N-terminal" evidence="9">
    <location>
        <begin position="87"/>
        <end position="233"/>
    </location>
</feature>
<keyword evidence="3" id="KW-0805">Transcription regulation</keyword>
<evidence type="ECO:0000256" key="7">
    <source>
        <dbReference type="ARBA" id="ARBA00023242"/>
    </source>
</evidence>
<keyword evidence="7" id="KW-0539">Nucleus</keyword>
<sequence>MSQKRQQPEEGTSFDERRPRKSPSFRSVVRDVINLCKLQNLIEPVLEPLIRRVVKEEVDSALRNYAISMKRNCGKEIQQNPPESRSLQLRFLSAICLPVFTGTRIEGEGCSNMEVALFDNLIGEVISDGIGSSAKVEIVVLEGDFNGDERENWTFDEFRNNTVRERQGKKSLLNGDVIVNIKDGTGFLGNVIFTDNSSWTRSRKFRLGARFMDNIGDVRVREAISEPFVVRDHRGELYKKHHPPSLSDEVWRLEKIGKDGAFHKRLRNERVNTVQDFLMLFFLDPTRLRNILGTGMSGKMWDITVEHARTCVLDKKLYLYGPSQKNAVVFNVVGELMGIFSSGNYFPVDNLSEAEKANAYVSIISAFQDRKKIVPFEDESSLITQSSSNLPSEDLTSQSYLQQSPFSPNYMHSSFSIGGFDDCLSGGDLTCDEPLVYSGPAADSLICDNLNEHLEYFETDFPIHGAVNSFTACSSNPTIGKAQRGWNILVSVLRWWFTIKRIRARKNTG</sequence>
<feature type="domain" description="Calmodulin binding protein C-terminal" evidence="11">
    <location>
        <begin position="316"/>
        <end position="375"/>
    </location>
</feature>
<dbReference type="InterPro" id="IPR046830">
    <property type="entry name" value="Calmod_bind_M"/>
</dbReference>
<evidence type="ECO:0000256" key="6">
    <source>
        <dbReference type="ARBA" id="ARBA00023163"/>
    </source>
</evidence>
<dbReference type="STRING" id="4155.A0A022RRB7"/>
<evidence type="ECO:0000256" key="8">
    <source>
        <dbReference type="SAM" id="MobiDB-lite"/>
    </source>
</evidence>
<evidence type="ECO:0000259" key="9">
    <source>
        <dbReference type="Pfam" id="PF07887"/>
    </source>
</evidence>
<feature type="domain" description="Calmodulin binding protein central" evidence="10">
    <location>
        <begin position="246"/>
        <end position="311"/>
    </location>
</feature>
<evidence type="ECO:0000256" key="5">
    <source>
        <dbReference type="ARBA" id="ARBA00023159"/>
    </source>
</evidence>
<dbReference type="InterPro" id="IPR046829">
    <property type="entry name" value="Calmod_bind_C"/>
</dbReference>
<dbReference type="KEGG" id="egt:105952198"/>
<keyword evidence="4" id="KW-0238">DNA-binding</keyword>
<comment type="similarity">
    <text evidence="2">Belongs to the plant ACBP60 protein family.</text>
</comment>
<evidence type="ECO:0000313" key="13">
    <source>
        <dbReference type="Proteomes" id="UP000030748"/>
    </source>
</evidence>
<feature type="region of interest" description="Disordered" evidence="8">
    <location>
        <begin position="1"/>
        <end position="22"/>
    </location>
</feature>
<dbReference type="AlphaFoldDB" id="A0A022RRB7"/>
<dbReference type="Pfam" id="PF07887">
    <property type="entry name" value="Calmodulin_bind"/>
    <property type="match status" value="1"/>
</dbReference>
<keyword evidence="5" id="KW-0010">Activator</keyword>
<dbReference type="EMBL" id="KI630286">
    <property type="protein sequence ID" value="EYU42531.1"/>
    <property type="molecule type" value="Genomic_DNA"/>
</dbReference>
<dbReference type="Pfam" id="PF20451">
    <property type="entry name" value="Calmod_bind_M"/>
    <property type="match status" value="1"/>
</dbReference>
<evidence type="ECO:0000259" key="11">
    <source>
        <dbReference type="Pfam" id="PF20452"/>
    </source>
</evidence>
<dbReference type="Pfam" id="PF20452">
    <property type="entry name" value="Calmod_bind_C"/>
    <property type="match status" value="1"/>
</dbReference>
<reference evidence="12 13" key="1">
    <citation type="journal article" date="2013" name="Proc. Natl. Acad. Sci. U.S.A.">
        <title>Fine-scale variation in meiotic recombination in Mimulus inferred from population shotgun sequencing.</title>
        <authorList>
            <person name="Hellsten U."/>
            <person name="Wright K.M."/>
            <person name="Jenkins J."/>
            <person name="Shu S."/>
            <person name="Yuan Y."/>
            <person name="Wessler S.R."/>
            <person name="Schmutz J."/>
            <person name="Willis J.H."/>
            <person name="Rokhsar D.S."/>
        </authorList>
    </citation>
    <scope>NUCLEOTIDE SEQUENCE [LARGE SCALE GENOMIC DNA]</scope>
    <source>
        <strain evidence="13">cv. DUN x IM62</strain>
    </source>
</reference>
<dbReference type="PANTHER" id="PTHR31713">
    <property type="entry name" value="OS02G0177800 PROTEIN"/>
    <property type="match status" value="1"/>
</dbReference>
<dbReference type="GO" id="GO:0080142">
    <property type="term" value="P:regulation of salicylic acid biosynthetic process"/>
    <property type="evidence" value="ECO:0000318"/>
    <property type="project" value="GO_Central"/>
</dbReference>
<dbReference type="GO" id="GO:0005516">
    <property type="term" value="F:calmodulin binding"/>
    <property type="evidence" value="ECO:0007669"/>
    <property type="project" value="InterPro"/>
</dbReference>
<dbReference type="OMA" id="ECQYVTI"/>
<keyword evidence="13" id="KW-1185">Reference proteome</keyword>
<evidence type="ECO:0000256" key="2">
    <source>
        <dbReference type="ARBA" id="ARBA00007214"/>
    </source>
</evidence>